<proteinExistence type="predicted"/>
<evidence type="ECO:0000256" key="3">
    <source>
        <dbReference type="ARBA" id="ARBA00022989"/>
    </source>
</evidence>
<organism evidence="6 7">
    <name type="scientific">Candidatus Nealsonbacteria bacterium CG23_combo_of_CG06-09_8_20_14_all_40_13</name>
    <dbReference type="NCBI Taxonomy" id="1974724"/>
    <lineage>
        <taxon>Bacteria</taxon>
        <taxon>Candidatus Nealsoniibacteriota</taxon>
    </lineage>
</organism>
<keyword evidence="2 5" id="KW-0812">Transmembrane</keyword>
<dbReference type="GO" id="GO:0016020">
    <property type="term" value="C:membrane"/>
    <property type="evidence" value="ECO:0007669"/>
    <property type="project" value="UniProtKB-SubCell"/>
</dbReference>
<feature type="transmembrane region" description="Helical" evidence="5">
    <location>
        <begin position="216"/>
        <end position="235"/>
    </location>
</feature>
<dbReference type="Proteomes" id="UP000231567">
    <property type="component" value="Unassembled WGS sequence"/>
</dbReference>
<evidence type="ECO:0000313" key="6">
    <source>
        <dbReference type="EMBL" id="PIP21675.1"/>
    </source>
</evidence>
<accession>A0A2G9YR13</accession>
<dbReference type="PANTHER" id="PTHR16950">
    <property type="entry name" value="ZINC TRANSPORTER SLC39A7 HISTIDINE-RICH MEMBRANE PROTEIN KE4"/>
    <property type="match status" value="1"/>
</dbReference>
<evidence type="ECO:0000256" key="4">
    <source>
        <dbReference type="ARBA" id="ARBA00023136"/>
    </source>
</evidence>
<feature type="transmembrane region" description="Helical" evidence="5">
    <location>
        <begin position="31"/>
        <end position="48"/>
    </location>
</feature>
<sequence length="240" mass="25507">MVIILIGLLTVVATFLGGLFALKFKDKLHLILGFSAGAMIGVAFFDLLPEATILGSKQFNSSIITSVVALGFTLFMLLDRFFSLHAHGDEQCGNKNHRGQIGATTLSIHSFLDGAAIGLAFKVSPAVGAIIAIAVLAHDFSDGINTINLILKNFGSPRQAFKWLLVDAFAPALGLLSTLFFSVPEATLGLILALFCGFFLYIGASDLLPESHHRHPTILTTLMTLAGIAILYAAVHLASI</sequence>
<keyword evidence="3 5" id="KW-1133">Transmembrane helix</keyword>
<dbReference type="PANTHER" id="PTHR16950:SF16">
    <property type="entry name" value="ZINC TRANSPORTER ZIP13"/>
    <property type="match status" value="1"/>
</dbReference>
<reference evidence="6 7" key="1">
    <citation type="submission" date="2017-09" db="EMBL/GenBank/DDBJ databases">
        <title>Depth-based differentiation of microbial function through sediment-hosted aquifers and enrichment of novel symbionts in the deep terrestrial subsurface.</title>
        <authorList>
            <person name="Probst A.J."/>
            <person name="Ladd B."/>
            <person name="Jarett J.K."/>
            <person name="Geller-Mcgrath D.E."/>
            <person name="Sieber C.M."/>
            <person name="Emerson J.B."/>
            <person name="Anantharaman K."/>
            <person name="Thomas B.C."/>
            <person name="Malmstrom R."/>
            <person name="Stieglmeier M."/>
            <person name="Klingl A."/>
            <person name="Woyke T."/>
            <person name="Ryan C.M."/>
            <person name="Banfield J.F."/>
        </authorList>
    </citation>
    <scope>NUCLEOTIDE SEQUENCE [LARGE SCALE GENOMIC DNA]</scope>
    <source>
        <strain evidence="6">CG23_combo_of_CG06-09_8_20_14_all_40_13</strain>
    </source>
</reference>
<evidence type="ECO:0000313" key="7">
    <source>
        <dbReference type="Proteomes" id="UP000231567"/>
    </source>
</evidence>
<comment type="caution">
    <text evidence="6">The sequence shown here is derived from an EMBL/GenBank/DDBJ whole genome shotgun (WGS) entry which is preliminary data.</text>
</comment>
<gene>
    <name evidence="6" type="ORF">COX39_01585</name>
</gene>
<comment type="subcellular location">
    <subcellularLocation>
        <location evidence="1">Membrane</location>
        <topology evidence="1">Multi-pass membrane protein</topology>
    </subcellularLocation>
</comment>
<feature type="transmembrane region" description="Helical" evidence="5">
    <location>
        <begin position="115"/>
        <end position="140"/>
    </location>
</feature>
<evidence type="ECO:0000256" key="1">
    <source>
        <dbReference type="ARBA" id="ARBA00004141"/>
    </source>
</evidence>
<feature type="transmembrane region" description="Helical" evidence="5">
    <location>
        <begin position="186"/>
        <end position="204"/>
    </location>
</feature>
<dbReference type="AlphaFoldDB" id="A0A2G9YR13"/>
<feature type="transmembrane region" description="Helical" evidence="5">
    <location>
        <begin position="60"/>
        <end position="78"/>
    </location>
</feature>
<evidence type="ECO:0000256" key="2">
    <source>
        <dbReference type="ARBA" id="ARBA00022692"/>
    </source>
</evidence>
<name>A0A2G9YR13_9BACT</name>
<evidence type="ECO:0000256" key="5">
    <source>
        <dbReference type="SAM" id="Phobius"/>
    </source>
</evidence>
<dbReference type="Pfam" id="PF02535">
    <property type="entry name" value="Zip"/>
    <property type="match status" value="1"/>
</dbReference>
<keyword evidence="4 5" id="KW-0472">Membrane</keyword>
<protein>
    <submittedName>
        <fullName evidence="6">Permease</fullName>
    </submittedName>
</protein>
<dbReference type="GO" id="GO:0046873">
    <property type="term" value="F:metal ion transmembrane transporter activity"/>
    <property type="evidence" value="ECO:0007669"/>
    <property type="project" value="InterPro"/>
</dbReference>
<dbReference type="InterPro" id="IPR003689">
    <property type="entry name" value="ZIP"/>
</dbReference>
<dbReference type="EMBL" id="PCRM01000025">
    <property type="protein sequence ID" value="PIP21675.1"/>
    <property type="molecule type" value="Genomic_DNA"/>
</dbReference>